<evidence type="ECO:0000256" key="1">
    <source>
        <dbReference type="SAM" id="MobiDB-lite"/>
    </source>
</evidence>
<reference evidence="2 3" key="1">
    <citation type="submission" date="2018-08" db="EMBL/GenBank/DDBJ databases">
        <authorList>
            <person name="Khan S.A."/>
            <person name="Jeon C.O."/>
            <person name="Chun B.H."/>
            <person name="Jeong S.E."/>
        </authorList>
    </citation>
    <scope>NUCLEOTIDE SEQUENCE [LARGE SCALE GENOMIC DNA]</scope>
    <source>
        <strain evidence="2 3">S-16</strain>
    </source>
</reference>
<evidence type="ECO:0000313" key="3">
    <source>
        <dbReference type="Proteomes" id="UP000267464"/>
    </source>
</evidence>
<dbReference type="EMBL" id="QUSW01000002">
    <property type="protein sequence ID" value="RQP24715.1"/>
    <property type="molecule type" value="Genomic_DNA"/>
</dbReference>
<sequence length="70" mass="8132">MRTRAKESVAMSRDRTEGSRKHDRDQRRDGAKAAEDRDRRPHGGPKAQKAQGIRESEARDQIRELRSRYG</sequence>
<protein>
    <submittedName>
        <fullName evidence="2">Uncharacterized protein</fullName>
    </submittedName>
</protein>
<feature type="compositionally biased region" description="Basic and acidic residues" evidence="1">
    <location>
        <begin position="52"/>
        <end position="70"/>
    </location>
</feature>
<feature type="region of interest" description="Disordered" evidence="1">
    <location>
        <begin position="1"/>
        <end position="70"/>
    </location>
</feature>
<feature type="compositionally biased region" description="Basic and acidic residues" evidence="1">
    <location>
        <begin position="1"/>
        <end position="41"/>
    </location>
</feature>
<accession>A0A3N7K142</accession>
<proteinExistence type="predicted"/>
<evidence type="ECO:0000313" key="2">
    <source>
        <dbReference type="EMBL" id="RQP24715.1"/>
    </source>
</evidence>
<name>A0A3N7K142_9BURK</name>
<dbReference type="AlphaFoldDB" id="A0A3N7K142"/>
<organism evidence="2 3">
    <name type="scientific">Piscinibacter terrae</name>
    <dbReference type="NCBI Taxonomy" id="2496871"/>
    <lineage>
        <taxon>Bacteria</taxon>
        <taxon>Pseudomonadati</taxon>
        <taxon>Pseudomonadota</taxon>
        <taxon>Betaproteobacteria</taxon>
        <taxon>Burkholderiales</taxon>
        <taxon>Sphaerotilaceae</taxon>
        <taxon>Piscinibacter</taxon>
    </lineage>
</organism>
<gene>
    <name evidence="2" type="ORF">DZC73_07420</name>
</gene>
<reference evidence="2 3" key="2">
    <citation type="submission" date="2018-12" db="EMBL/GenBank/DDBJ databases">
        <title>Rhizobacter gummiphilus sp. nov., a rubber-degrading bacterium isolated from the soil of a botanical garden in Japan.</title>
        <authorList>
            <person name="Shunsuke S.S."/>
        </authorList>
    </citation>
    <scope>NUCLEOTIDE SEQUENCE [LARGE SCALE GENOMIC DNA]</scope>
    <source>
        <strain evidence="2 3">S-16</strain>
    </source>
</reference>
<dbReference type="Proteomes" id="UP000267464">
    <property type="component" value="Unassembled WGS sequence"/>
</dbReference>
<keyword evidence="3" id="KW-1185">Reference proteome</keyword>
<comment type="caution">
    <text evidence="2">The sequence shown here is derived from an EMBL/GenBank/DDBJ whole genome shotgun (WGS) entry which is preliminary data.</text>
</comment>